<dbReference type="SUPFAM" id="SSF89957">
    <property type="entry name" value="MTH1187/YkoF-like"/>
    <property type="match status" value="1"/>
</dbReference>
<reference evidence="1" key="1">
    <citation type="journal article" date="2022" name="Arch. Microbiol.">
        <title>Thiomicrorhabdus immobilis sp. nov., a mesophilic sulfur-oxidizing bacterium isolated from sediment of a brackish lake in northern Japan.</title>
        <authorList>
            <person name="Kojima H."/>
            <person name="Mochizuki J."/>
            <person name="Kanda M."/>
            <person name="Watanabe T."/>
            <person name="Fukui M."/>
        </authorList>
    </citation>
    <scope>NUCLEOTIDE SEQUENCE</scope>
    <source>
        <strain evidence="1">Am19</strain>
    </source>
</reference>
<dbReference type="Proteomes" id="UP001054820">
    <property type="component" value="Chromosome"/>
</dbReference>
<dbReference type="RefSeq" id="WP_237261160.1">
    <property type="nucleotide sequence ID" value="NZ_AP024202.1"/>
</dbReference>
<accession>A0ABM7MEE1</accession>
<proteinExistence type="predicted"/>
<evidence type="ECO:0000313" key="2">
    <source>
        <dbReference type="Proteomes" id="UP001054820"/>
    </source>
</evidence>
<name>A0ABM7MEE1_9GAMM</name>
<sequence>MKISVEISMYPLLEQYRPPIIDFIDRLSQNPGIEIEYGRMSTFIFGEYQQIMPMLQTEIHTTLKEIPESVFIIKLSGGCH</sequence>
<evidence type="ECO:0008006" key="3">
    <source>
        <dbReference type="Google" id="ProtNLM"/>
    </source>
</evidence>
<organism evidence="1 2">
    <name type="scientific">Thiomicrorhabdus immobilis</name>
    <dbReference type="NCBI Taxonomy" id="2791037"/>
    <lineage>
        <taxon>Bacteria</taxon>
        <taxon>Pseudomonadati</taxon>
        <taxon>Pseudomonadota</taxon>
        <taxon>Gammaproteobacteria</taxon>
        <taxon>Thiotrichales</taxon>
        <taxon>Piscirickettsiaceae</taxon>
        <taxon>Thiomicrorhabdus</taxon>
    </lineage>
</organism>
<gene>
    <name evidence="1" type="primary">ykoF_1</name>
    <name evidence="1" type="ORF">THMIRHAM_15660</name>
</gene>
<keyword evidence="2" id="KW-1185">Reference proteome</keyword>
<dbReference type="InterPro" id="IPR029756">
    <property type="entry name" value="MTH1187/YkoF-like"/>
</dbReference>
<evidence type="ECO:0000313" key="1">
    <source>
        <dbReference type="EMBL" id="BCN93781.1"/>
    </source>
</evidence>
<protein>
    <recommendedName>
        <fullName evidence="3">Thiamin/hydroxymethyl pyrimidine-binding YkoF putative domain-containing protein</fullName>
    </recommendedName>
</protein>
<dbReference type="EMBL" id="AP024202">
    <property type="protein sequence ID" value="BCN93781.1"/>
    <property type="molecule type" value="Genomic_DNA"/>
</dbReference>
<dbReference type="Gene3D" id="3.30.70.930">
    <property type="match status" value="1"/>
</dbReference>